<keyword evidence="2" id="KW-0653">Protein transport</keyword>
<keyword evidence="6" id="KW-0472">Membrane</keyword>
<keyword evidence="4" id="KW-0175">Coiled coil</keyword>
<evidence type="ECO:0008006" key="11">
    <source>
        <dbReference type="Google" id="ProtNLM"/>
    </source>
</evidence>
<feature type="domain" description="Helicase C-terminal" evidence="7">
    <location>
        <begin position="1831"/>
        <end position="2003"/>
    </location>
</feature>
<dbReference type="SUPFAM" id="SSF81767">
    <property type="entry name" value="Pre-protein crosslinking domain of SecA"/>
    <property type="match status" value="1"/>
</dbReference>
<proteinExistence type="predicted"/>
<dbReference type="InterPro" id="IPR000185">
    <property type="entry name" value="SecA"/>
</dbReference>
<keyword evidence="1" id="KW-0963">Cytoplasm</keyword>
<feature type="transmembrane region" description="Helical" evidence="6">
    <location>
        <begin position="2688"/>
        <end position="2709"/>
    </location>
</feature>
<dbReference type="EMBL" id="JAOYFB010000038">
    <property type="protein sequence ID" value="KAK4027161.1"/>
    <property type="molecule type" value="Genomic_DNA"/>
</dbReference>
<evidence type="ECO:0000256" key="2">
    <source>
        <dbReference type="ARBA" id="ARBA00022927"/>
    </source>
</evidence>
<dbReference type="Proteomes" id="UP001234178">
    <property type="component" value="Unassembled WGS sequence"/>
</dbReference>
<evidence type="ECO:0000256" key="5">
    <source>
        <dbReference type="SAM" id="MobiDB-lite"/>
    </source>
</evidence>
<evidence type="ECO:0000256" key="3">
    <source>
        <dbReference type="ARBA" id="ARBA00023010"/>
    </source>
</evidence>
<evidence type="ECO:0000313" key="9">
    <source>
        <dbReference type="EMBL" id="KAK4027161.1"/>
    </source>
</evidence>
<evidence type="ECO:0000259" key="7">
    <source>
        <dbReference type="PROSITE" id="PS51194"/>
    </source>
</evidence>
<dbReference type="SMART" id="SM00957">
    <property type="entry name" value="SecA_DEAD"/>
    <property type="match status" value="1"/>
</dbReference>
<reference evidence="9 10" key="1">
    <citation type="journal article" date="2023" name="Nucleic Acids Res.">
        <title>The hologenome of Daphnia magna reveals possible DNA methylation and microbiome-mediated evolution of the host genome.</title>
        <authorList>
            <person name="Chaturvedi A."/>
            <person name="Li X."/>
            <person name="Dhandapani V."/>
            <person name="Marshall H."/>
            <person name="Kissane S."/>
            <person name="Cuenca-Cambronero M."/>
            <person name="Asole G."/>
            <person name="Calvet F."/>
            <person name="Ruiz-Romero M."/>
            <person name="Marangio P."/>
            <person name="Guigo R."/>
            <person name="Rago D."/>
            <person name="Mirbahai L."/>
            <person name="Eastwood N."/>
            <person name="Colbourne J.K."/>
            <person name="Zhou J."/>
            <person name="Mallon E."/>
            <person name="Orsini L."/>
        </authorList>
    </citation>
    <scope>NUCLEOTIDE SEQUENCE [LARGE SCALE GENOMIC DNA]</scope>
    <source>
        <strain evidence="9">LRV0_1</strain>
    </source>
</reference>
<dbReference type="InterPro" id="IPR027417">
    <property type="entry name" value="P-loop_NTPase"/>
</dbReference>
<feature type="coiled-coil region" evidence="4">
    <location>
        <begin position="2005"/>
        <end position="2032"/>
    </location>
</feature>
<dbReference type="InterPro" id="IPR014018">
    <property type="entry name" value="SecA_motor_DEAD"/>
</dbReference>
<feature type="coiled-coil region" evidence="4">
    <location>
        <begin position="1241"/>
        <end position="1284"/>
    </location>
</feature>
<feature type="region of interest" description="Disordered" evidence="5">
    <location>
        <begin position="431"/>
        <end position="456"/>
    </location>
</feature>
<sequence length="3039" mass="348159">MDEKNSTESSNIPTFKSLNNSNDVIEKIRSWIQSDVKSKFHEDAVKYIKSVVVRDLSSLENTLVERLYVKVVLEMWLKKSLRKTVDYLNDETIDISVKMPILLKELNSINSFEDIGLKLNETTCQLTNLCDTGCQYLQLILNQVDLFKNTPRFSVLVASYFKQFKASCVEKVFSRCLDDVGKDQTNGKRNRELIAALNKLLQDASEDVGIQNVLEEKFTGKDVKDFDDANGKDLINQLVEIFAICIASKNESSEWLDQLNSEKEWTPKLQVLVKETCKAFLFPKTTIEVKDEYGRKIIFIKGVSVFVSKMIEEMKRLKEKYPELQEIQIVGLSSVHVDCHLENETWHGTNVGIVTDRIFVDYEVCRKGQQNNAQAKEETTMRNATSDVANNFSVCWDVSGVNGEPGQPGKSGGNVNIICNEIIDAERWKIISDGGKGGDGQNGSNGESKSDGRPRKWSKECFKKVFPSMSTFDNGEQTTDIAPEDTVKTVLTNLMDLLPVENRKYGKDIQPDYRGTFFIEGTAKDGSNISLSFYQSKTKRHTLIFCQGSNIGQGGYGGTITFEFIAGKDSFAIESRVPVVGKDDRRPRAVRMGVYEAMGYDGEMGTPVGDVAFIHSLNTTKASANENLTGHYIGFENNVSLRMERNPTKPTRQQNDPENYYTKLSKEQYASIVYRRLTAYGQVQPLHSTVVNATKKKVIVRQSLAQHVFQVDERKQLLKCLQERLFSNLEKEKFADNVDLLVSQMRDKETQLHQLMSQCSRGLDNVGSVRFVKSAKTNWNLKSDVISVSDTSHSLSGRRSVGRRPVDFRQKPPVDVRCLDMLATMSGVNSAIHSIFGQMNSNGMYICDDVIIAWLRTSLATFIRKKEKRAKVSGFIKQFVLRVQKSDVLDCPVANDVKIAYFKFRRTNSGQSEFNWQSATECEVLFEEYAKFVEKPSNPVESAELEMLAIIENKTIHVYTDQSSSFKYKESLNPDGYCVFEHYVLHKENGEFQRVEQNKIIEDFCMIHDDDLFKCPPIQSEYFCKFLDSLEKHGANQQVIASMKRLNPENGDTPDKLFRLLLKHCQRNDENPDDFDVKFADLYSIELCWLAEWIEEHNSRNISPIIYLNIAKAYFPCFWIRDFLMHDICDRFTKDDSDVCTIRSIKDCVEDIVNGMPSLVPLLRKLIATSDSCSALQPQNLLRLLELIAKDLKQGDGITSQQWPELQLLPLSDWFYHLKSKRWERRINLLSINDLSTEKENKKLKKEAVYLLLELESQNDEDHCDKLLKEVKELKTAVILLQDALHSKATPSQKYDERNIDDIIKEMEKDMPQNNESGLGMSYHTSLATVKKNVEESKSMSDQMKKSEERIKKLIKQWQKNGLELNDKSVVEFVCVYDYAVQKTCKKEGDKPFQLRDTQRVAIMALLTSGKKITLTQVSTGEGKSLIVTGVAIAFALCRNEENKNKKIDVITSNDVLARRDSATSVADGGLRDLYEYFNVSVANNCSQWVDERTLAYNAAVVYGQLANFQRDYLLDTFYGHNIRGDRTMDLIVIDEVDCMLLDRGNNVLYLSHDIPGMEMLESLYVFIWEKIRSSSIDSDKLAVQELVKSAVLHDLYGVISKDDLESISDFLKDKPSEKNALWDHLIETKVINSQGHLLIEGNIENIKFKPQMDPKIRFYLRSVAKRERNIQIPTHLMSFVELHIDTCINNAMKALELQRDEDYVVDQDRTDTSPDLNPQVIIIDKDTGIDQISSQWDGALHQFIQLKEGCKLTSQSLKASFVVNSIYIQTYVKVAGVSGTLGSKTEQLFMQNKYESCQFVIPTAFKKRFHLKPTQVFKSKAHWLHAIVKEARQIIPPGHKNKARSIVIFCQSIQNVNIVHSYLKNAVKSELNDNHIHCYTRDYEKFAFEGKSLEVGHVIIATNLAGRGTDIKISEQLKENGGLHICLTFLPKNERIEEQAMGRSARNGAPGSGVFLLYEESSSGKKWGSEKWFSMKEERHWKERLRISCLEDEFDSMEMDRSFFEELLDYYTELKRELKSQKREDQEIKTLSDSVLDKWALWLDQSGDPISMTCFYFVDFIGKFPAGLGLPEFKRTDTNWMTPIRSLAMAKHLAVQKSSQSQSTAVEILNRVIASKDSSLYPAAHYYLAFILFEEDFEDNKNKFIQILQTCETILNNHINMHLSFYRKVAHAAPEQTPSFCVVDAYKQQKKNMVKILEYFIGSVRALLGSHYCSASNLKEAGRDPPEIPGVVEKKMKKILTSIQKQNASHFPRFQKKRNDEPKRHKIHPEKADKLFQSLVKEECITCQLNDIHTVPNRNAIIQEVADEYGINKLLENLESVFGENLIEEQIEKRLKEKNLIPCTRKAFWEKLKKAGALEAVKGGLCSKMKCVIMLESECNVEPSKPNSQILDRDKRIKIEDFQFGLDSFDREQYCLNVLYNPIYDSMSDLLKQKKIMFSKQYVIDQLGEKEYRRRKEKFESNQIAQLNLNKLKELESVSLKFSGPLGKPDLERIDINCSGEQDGVWNALVDQQIIDSNGKLLPNFQKFSYPECPAYEKPVMRMIGRTFVAEIVKSQWLRLKTDKDPNCLKAINLLPLKPYRDMLGDLMAAHVISGARVTENTKLIEEKTNALEDEDERECVRKFLKSRQAVYAPKMKKYDIYLDFIEMDIRKIPNTENISTELHSFDLVGFNHVIDIKDREMSLKTYLSAIGTGAVGIASIGVGVFLIHANLLSFGLSNNVLFMGGASDILYTITILTRSNFTWADYTRQRLMSAIGKAEPMDMIKTIFKLYSSTENADFREAIQLAVGEERWKRQGRSQTDRDSEVSSGGTLERIGLKKHKTEFYFHSQLHYLLQDFGIFVHGKIKKCLDKNLNEIRERLTQFNDLHGLETSQHFLREKMNKFISDWATLGHKWVSEITTAMTSKLDEIHMVLQQTGEIPLTQEIADEGIREMEPIFHDYEVRIRLIRVTVTCISEFLSDLKNYDKPKVARVEDIGVEEAFKRFQERMLADIEAELERKVDKILNSLRKQIHQVASNQVSNLANINSEIFTTFLQFT</sequence>
<keyword evidence="6" id="KW-1133">Transmembrane helix</keyword>
<dbReference type="InterPro" id="IPR011115">
    <property type="entry name" value="SecA_DEAD"/>
</dbReference>
<dbReference type="InterPro" id="IPR036670">
    <property type="entry name" value="SecA_X-link_sf"/>
</dbReference>
<name>A0ABR0APZ8_9CRUS</name>
<evidence type="ECO:0000313" key="10">
    <source>
        <dbReference type="Proteomes" id="UP001234178"/>
    </source>
</evidence>
<keyword evidence="10" id="KW-1185">Reference proteome</keyword>
<accession>A0ABR0APZ8</accession>
<dbReference type="SUPFAM" id="SSF52540">
    <property type="entry name" value="P-loop containing nucleoside triphosphate hydrolases"/>
    <property type="match status" value="2"/>
</dbReference>
<evidence type="ECO:0000256" key="6">
    <source>
        <dbReference type="SAM" id="Phobius"/>
    </source>
</evidence>
<dbReference type="PANTHER" id="PTHR30612">
    <property type="entry name" value="SECA INNER MEMBRANE COMPONENT OF SEC PROTEIN SECRETION SYSTEM"/>
    <property type="match status" value="1"/>
</dbReference>
<gene>
    <name evidence="9" type="ORF">OUZ56_016173</name>
</gene>
<organism evidence="9 10">
    <name type="scientific">Daphnia magna</name>
    <dbReference type="NCBI Taxonomy" id="35525"/>
    <lineage>
        <taxon>Eukaryota</taxon>
        <taxon>Metazoa</taxon>
        <taxon>Ecdysozoa</taxon>
        <taxon>Arthropoda</taxon>
        <taxon>Crustacea</taxon>
        <taxon>Branchiopoda</taxon>
        <taxon>Diplostraca</taxon>
        <taxon>Cladocera</taxon>
        <taxon>Anomopoda</taxon>
        <taxon>Daphniidae</taxon>
        <taxon>Daphnia</taxon>
    </lineage>
</organism>
<keyword evidence="3" id="KW-0811">Translocation</keyword>
<comment type="caution">
    <text evidence="9">The sequence shown here is derived from an EMBL/GenBank/DDBJ whole genome shotgun (WGS) entry which is preliminary data.</text>
</comment>
<evidence type="ECO:0000256" key="1">
    <source>
        <dbReference type="ARBA" id="ARBA00022490"/>
    </source>
</evidence>
<keyword evidence="6" id="KW-0812">Transmembrane</keyword>
<dbReference type="Gene3D" id="3.90.1440.10">
    <property type="entry name" value="SecA, preprotein cross-linking domain"/>
    <property type="match status" value="1"/>
</dbReference>
<evidence type="ECO:0000259" key="8">
    <source>
        <dbReference type="PROSITE" id="PS51196"/>
    </source>
</evidence>
<keyword evidence="2" id="KW-0813">Transport</keyword>
<dbReference type="Pfam" id="PF07517">
    <property type="entry name" value="SecA_DEAD"/>
    <property type="match status" value="1"/>
</dbReference>
<dbReference type="PROSITE" id="PS51194">
    <property type="entry name" value="HELICASE_CTER"/>
    <property type="match status" value="1"/>
</dbReference>
<dbReference type="PROSITE" id="PS51196">
    <property type="entry name" value="SECA_MOTOR_DEAD"/>
    <property type="match status" value="1"/>
</dbReference>
<evidence type="ECO:0000256" key="4">
    <source>
        <dbReference type="SAM" id="Coils"/>
    </source>
</evidence>
<feature type="domain" description="SecA family profile" evidence="8">
    <location>
        <begin position="1304"/>
        <end position="1989"/>
    </location>
</feature>
<feature type="compositionally biased region" description="Gly residues" evidence="5">
    <location>
        <begin position="434"/>
        <end position="443"/>
    </location>
</feature>
<dbReference type="PANTHER" id="PTHR30612:SF0">
    <property type="entry name" value="CHLOROPLAST PROTEIN-TRANSPORTING ATPASE"/>
    <property type="match status" value="1"/>
</dbReference>
<dbReference type="InterPro" id="IPR001650">
    <property type="entry name" value="Helicase_C-like"/>
</dbReference>
<dbReference type="Gene3D" id="3.40.50.300">
    <property type="entry name" value="P-loop containing nucleotide triphosphate hydrolases"/>
    <property type="match status" value="3"/>
</dbReference>
<protein>
    <recommendedName>
        <fullName evidence="11">Helicase c-terminal domain containing protein</fullName>
    </recommendedName>
</protein>